<evidence type="ECO:0000313" key="2">
    <source>
        <dbReference type="EMBL" id="KAK9035780.1"/>
    </source>
</evidence>
<name>A0ABR2TER7_9ROSI</name>
<accession>A0ABR2TER7</accession>
<dbReference type="PANTHER" id="PTHR33978">
    <property type="entry name" value="SERINE/THREONINE-KINASE"/>
    <property type="match status" value="1"/>
</dbReference>
<comment type="caution">
    <text evidence="2">The sequence shown here is derived from an EMBL/GenBank/DDBJ whole genome shotgun (WGS) entry which is preliminary data.</text>
</comment>
<proteinExistence type="predicted"/>
<feature type="region of interest" description="Disordered" evidence="1">
    <location>
        <begin position="56"/>
        <end position="76"/>
    </location>
</feature>
<protein>
    <submittedName>
        <fullName evidence="2">Uncharacterized protein</fullName>
    </submittedName>
</protein>
<dbReference type="EMBL" id="JBBPBN010000006">
    <property type="protein sequence ID" value="KAK9035780.1"/>
    <property type="molecule type" value="Genomic_DNA"/>
</dbReference>
<keyword evidence="3" id="KW-1185">Reference proteome</keyword>
<evidence type="ECO:0000313" key="3">
    <source>
        <dbReference type="Proteomes" id="UP001396334"/>
    </source>
</evidence>
<organism evidence="2 3">
    <name type="scientific">Hibiscus sabdariffa</name>
    <name type="common">roselle</name>
    <dbReference type="NCBI Taxonomy" id="183260"/>
    <lineage>
        <taxon>Eukaryota</taxon>
        <taxon>Viridiplantae</taxon>
        <taxon>Streptophyta</taxon>
        <taxon>Embryophyta</taxon>
        <taxon>Tracheophyta</taxon>
        <taxon>Spermatophyta</taxon>
        <taxon>Magnoliopsida</taxon>
        <taxon>eudicotyledons</taxon>
        <taxon>Gunneridae</taxon>
        <taxon>Pentapetalae</taxon>
        <taxon>rosids</taxon>
        <taxon>malvids</taxon>
        <taxon>Malvales</taxon>
        <taxon>Malvaceae</taxon>
        <taxon>Malvoideae</taxon>
        <taxon>Hibiscus</taxon>
    </lineage>
</organism>
<evidence type="ECO:0000256" key="1">
    <source>
        <dbReference type="SAM" id="MobiDB-lite"/>
    </source>
</evidence>
<reference evidence="2 3" key="1">
    <citation type="journal article" date="2024" name="G3 (Bethesda)">
        <title>Genome assembly of Hibiscus sabdariffa L. provides insights into metabolisms of medicinal natural products.</title>
        <authorList>
            <person name="Kim T."/>
        </authorList>
    </citation>
    <scope>NUCLEOTIDE SEQUENCE [LARGE SCALE GENOMIC DNA]</scope>
    <source>
        <strain evidence="2">TK-2024</strain>
        <tissue evidence="2">Old leaves</tissue>
    </source>
</reference>
<gene>
    <name evidence="2" type="ORF">V6N11_077809</name>
</gene>
<sequence>MKRIKTTGENKDAATFAIWDCGSPLCDSYELASLSHVIDRHLMKLPFRDDPKTLTADISSPSDVTPPTVAHPTSKSITKESSSLMSSFEELRHGKFPKRRWFGQRRNKAIKLRSRISCFCNK</sequence>
<dbReference type="PANTHER" id="PTHR33978:SF18">
    <property type="entry name" value="OS01G0656300 PROTEIN"/>
    <property type="match status" value="1"/>
</dbReference>
<dbReference type="Proteomes" id="UP001396334">
    <property type="component" value="Unassembled WGS sequence"/>
</dbReference>